<dbReference type="Proteomes" id="UP001205890">
    <property type="component" value="Unassembled WGS sequence"/>
</dbReference>
<evidence type="ECO:0000313" key="8">
    <source>
        <dbReference type="Proteomes" id="UP001205890"/>
    </source>
</evidence>
<feature type="signal peptide" evidence="5">
    <location>
        <begin position="1"/>
        <end position="21"/>
    </location>
</feature>
<organism evidence="7 8">
    <name type="scientific">Alsobacter ponti</name>
    <dbReference type="NCBI Taxonomy" id="2962936"/>
    <lineage>
        <taxon>Bacteria</taxon>
        <taxon>Pseudomonadati</taxon>
        <taxon>Pseudomonadota</taxon>
        <taxon>Alphaproteobacteria</taxon>
        <taxon>Hyphomicrobiales</taxon>
        <taxon>Alsobacteraceae</taxon>
        <taxon>Alsobacter</taxon>
    </lineage>
</organism>
<keyword evidence="2 4" id="KW-0479">Metal-binding</keyword>
<dbReference type="Pfam" id="PF13442">
    <property type="entry name" value="Cytochrome_CBB3"/>
    <property type="match status" value="1"/>
</dbReference>
<name>A0ABT1LES7_9HYPH</name>
<keyword evidence="1 4" id="KW-0349">Heme</keyword>
<gene>
    <name evidence="7" type="ORF">NK718_13885</name>
</gene>
<dbReference type="EMBL" id="JANCLU010000013">
    <property type="protein sequence ID" value="MCP8939613.1"/>
    <property type="molecule type" value="Genomic_DNA"/>
</dbReference>
<evidence type="ECO:0000259" key="6">
    <source>
        <dbReference type="PROSITE" id="PS51007"/>
    </source>
</evidence>
<evidence type="ECO:0000256" key="1">
    <source>
        <dbReference type="ARBA" id="ARBA00022617"/>
    </source>
</evidence>
<protein>
    <submittedName>
        <fullName evidence="7">Cytochrome c</fullName>
    </submittedName>
</protein>
<feature type="domain" description="Cytochrome c" evidence="6">
    <location>
        <begin position="27"/>
        <end position="134"/>
    </location>
</feature>
<evidence type="ECO:0000256" key="5">
    <source>
        <dbReference type="SAM" id="SignalP"/>
    </source>
</evidence>
<dbReference type="RefSeq" id="WP_254743395.1">
    <property type="nucleotide sequence ID" value="NZ_JANCLU010000013.1"/>
</dbReference>
<evidence type="ECO:0000256" key="2">
    <source>
        <dbReference type="ARBA" id="ARBA00022723"/>
    </source>
</evidence>
<feature type="chain" id="PRO_5046349417" evidence="5">
    <location>
        <begin position="22"/>
        <end position="161"/>
    </location>
</feature>
<keyword evidence="8" id="KW-1185">Reference proteome</keyword>
<evidence type="ECO:0000313" key="7">
    <source>
        <dbReference type="EMBL" id="MCP8939613.1"/>
    </source>
</evidence>
<keyword evidence="5" id="KW-0732">Signal</keyword>
<dbReference type="Gene3D" id="1.10.760.10">
    <property type="entry name" value="Cytochrome c-like domain"/>
    <property type="match status" value="1"/>
</dbReference>
<proteinExistence type="predicted"/>
<dbReference type="PROSITE" id="PS51007">
    <property type="entry name" value="CYTC"/>
    <property type="match status" value="1"/>
</dbReference>
<sequence>MFLHVAGLLGLVVLGCAAARAEAPSPEQVTRGLAVWKKSDCANCHGWAGHGRETEPVPPAPSLRQTSLDQAQIREVAQCGRPSTTMPSHDRLAYTDERCYGMNREAVGKLKPPQGNSLQPADLDDVAAYVAVAIKGKGTVTKGECEAYHGAGAATCKYYPD</sequence>
<keyword evidence="3 4" id="KW-0408">Iron</keyword>
<comment type="caution">
    <text evidence="7">The sequence shown here is derived from an EMBL/GenBank/DDBJ whole genome shotgun (WGS) entry which is preliminary data.</text>
</comment>
<reference evidence="7 8" key="1">
    <citation type="submission" date="2022-07" db="EMBL/GenBank/DDBJ databases">
        <authorList>
            <person name="Li W.-J."/>
            <person name="Deng Q.-Q."/>
        </authorList>
    </citation>
    <scope>NUCLEOTIDE SEQUENCE [LARGE SCALE GENOMIC DNA]</scope>
    <source>
        <strain evidence="7 8">SYSU M60028</strain>
    </source>
</reference>
<evidence type="ECO:0000256" key="3">
    <source>
        <dbReference type="ARBA" id="ARBA00023004"/>
    </source>
</evidence>
<dbReference type="InterPro" id="IPR036909">
    <property type="entry name" value="Cyt_c-like_dom_sf"/>
</dbReference>
<accession>A0ABT1LES7</accession>
<evidence type="ECO:0000256" key="4">
    <source>
        <dbReference type="PROSITE-ProRule" id="PRU00433"/>
    </source>
</evidence>
<dbReference type="InterPro" id="IPR009056">
    <property type="entry name" value="Cyt_c-like_dom"/>
</dbReference>
<dbReference type="SUPFAM" id="SSF46626">
    <property type="entry name" value="Cytochrome c"/>
    <property type="match status" value="1"/>
</dbReference>